<evidence type="ECO:0000313" key="2">
    <source>
        <dbReference type="Proteomes" id="UP000317982"/>
    </source>
</evidence>
<dbReference type="InParanoid" id="A0A545AVK1"/>
<dbReference type="RefSeq" id="WP_142704233.1">
    <property type="nucleotide sequence ID" value="NZ_VIRS01000005.1"/>
</dbReference>
<dbReference type="EMBL" id="VIRS01000005">
    <property type="protein sequence ID" value="TQS45368.1"/>
    <property type="molecule type" value="Genomic_DNA"/>
</dbReference>
<accession>A0A545AVK1</accession>
<organism evidence="1 2">
    <name type="scientific">Cryptosporangium phraense</name>
    <dbReference type="NCBI Taxonomy" id="2593070"/>
    <lineage>
        <taxon>Bacteria</taxon>
        <taxon>Bacillati</taxon>
        <taxon>Actinomycetota</taxon>
        <taxon>Actinomycetes</taxon>
        <taxon>Cryptosporangiales</taxon>
        <taxon>Cryptosporangiaceae</taxon>
        <taxon>Cryptosporangium</taxon>
    </lineage>
</organism>
<proteinExistence type="predicted"/>
<dbReference type="Proteomes" id="UP000317982">
    <property type="component" value="Unassembled WGS sequence"/>
</dbReference>
<protein>
    <submittedName>
        <fullName evidence="1">Uncharacterized protein</fullName>
    </submittedName>
</protein>
<keyword evidence="2" id="KW-1185">Reference proteome</keyword>
<dbReference type="OrthoDB" id="9915482at2"/>
<evidence type="ECO:0000313" key="1">
    <source>
        <dbReference type="EMBL" id="TQS45368.1"/>
    </source>
</evidence>
<sequence length="101" mass="10952">MINTDEAVLNPRIVRIATADDPHAVESHHARSVSPGEMIAGTLVGRREDGSTERVEAFVRVCGGPHGTNEFTIDLGNGKPLSVPAEPQVEEWLRSQPLTWA</sequence>
<reference evidence="1 2" key="1">
    <citation type="submission" date="2019-07" db="EMBL/GenBank/DDBJ databases">
        <title>Cryptosporangium phraense sp. nov., isolated from plant litter.</title>
        <authorList>
            <person name="Suriyachadkun C."/>
        </authorList>
    </citation>
    <scope>NUCLEOTIDE SEQUENCE [LARGE SCALE GENOMIC DNA]</scope>
    <source>
        <strain evidence="1 2">A-T 5661</strain>
    </source>
</reference>
<name>A0A545AVK1_9ACTN</name>
<gene>
    <name evidence="1" type="ORF">FL583_09805</name>
</gene>
<dbReference type="AlphaFoldDB" id="A0A545AVK1"/>
<comment type="caution">
    <text evidence="1">The sequence shown here is derived from an EMBL/GenBank/DDBJ whole genome shotgun (WGS) entry which is preliminary data.</text>
</comment>